<organism evidence="1 2">
    <name type="scientific">Sediminihabitans luteus</name>
    <dbReference type="NCBI Taxonomy" id="1138585"/>
    <lineage>
        <taxon>Bacteria</taxon>
        <taxon>Bacillati</taxon>
        <taxon>Actinomycetota</taxon>
        <taxon>Actinomycetes</taxon>
        <taxon>Micrococcales</taxon>
        <taxon>Cellulomonadaceae</taxon>
        <taxon>Sediminihabitans</taxon>
    </lineage>
</organism>
<dbReference type="Gene3D" id="2.30.110.10">
    <property type="entry name" value="Electron Transport, Fmn-binding Protein, Chain A"/>
    <property type="match status" value="1"/>
</dbReference>
<sequence length="171" mass="19047">MTVPRTTRPTPLTDRVLRTRWIVRAPIGLYRAGLGFLLGTRMLLVEHKGRTSGVWRQVVLEKVADGVDDDARPVIHVAAGLGPRSQWYRNLLADPRALVSTGFERRRRALAAALSPADGAAVLASYERDHPRAWARLADVLRAHAEPLADEGQDWRERVPVVRLTLLPPTT</sequence>
<keyword evidence="2" id="KW-1185">Reference proteome</keyword>
<reference evidence="1 2" key="1">
    <citation type="submission" date="2017-11" db="EMBL/GenBank/DDBJ databases">
        <title>Genomic Encyclopedia of Archaeal and Bacterial Type Strains, Phase II (KMG-II): From Individual Species to Whole Genera.</title>
        <authorList>
            <person name="Goeker M."/>
        </authorList>
    </citation>
    <scope>NUCLEOTIDE SEQUENCE [LARGE SCALE GENOMIC DNA]</scope>
    <source>
        <strain evidence="1 2">DSM 25478</strain>
    </source>
</reference>
<evidence type="ECO:0000313" key="2">
    <source>
        <dbReference type="Proteomes" id="UP000231693"/>
    </source>
</evidence>
<dbReference type="Proteomes" id="UP000231693">
    <property type="component" value="Unassembled WGS sequence"/>
</dbReference>
<dbReference type="InterPro" id="IPR012349">
    <property type="entry name" value="Split_barrel_FMN-bd"/>
</dbReference>
<gene>
    <name evidence="1" type="ORF">CLV28_2961</name>
</gene>
<dbReference type="EMBL" id="PGFE01000007">
    <property type="protein sequence ID" value="PJJ68545.1"/>
    <property type="molecule type" value="Genomic_DNA"/>
</dbReference>
<protein>
    <submittedName>
        <fullName evidence="1">Deazaflavin-dependent oxidoreductase (Nitroreductase family)</fullName>
    </submittedName>
</protein>
<dbReference type="AlphaFoldDB" id="A0A2M9CBW2"/>
<dbReference type="GO" id="GO:0016491">
    <property type="term" value="F:oxidoreductase activity"/>
    <property type="evidence" value="ECO:0007669"/>
    <property type="project" value="InterPro"/>
</dbReference>
<dbReference type="Pfam" id="PF04075">
    <property type="entry name" value="F420H2_quin_red"/>
    <property type="match status" value="1"/>
</dbReference>
<dbReference type="RefSeq" id="WP_100424108.1">
    <property type="nucleotide sequence ID" value="NZ_BOOX01000011.1"/>
</dbReference>
<evidence type="ECO:0000313" key="1">
    <source>
        <dbReference type="EMBL" id="PJJ68545.1"/>
    </source>
</evidence>
<dbReference type="OrthoDB" id="3778270at2"/>
<comment type="caution">
    <text evidence="1">The sequence shown here is derived from an EMBL/GenBank/DDBJ whole genome shotgun (WGS) entry which is preliminary data.</text>
</comment>
<name>A0A2M9CBW2_9CELL</name>
<dbReference type="InterPro" id="IPR004378">
    <property type="entry name" value="F420H2_quin_Rdtase"/>
</dbReference>
<dbReference type="NCBIfam" id="TIGR00026">
    <property type="entry name" value="hi_GC_TIGR00026"/>
    <property type="match status" value="1"/>
</dbReference>
<accession>A0A2M9CBW2</accession>
<proteinExistence type="predicted"/>